<dbReference type="InterPro" id="IPR045884">
    <property type="entry name" value="At5g59350-like"/>
</dbReference>
<dbReference type="PANTHER" id="PTHR34054:SF16">
    <property type="entry name" value="MEMBRANE LIPOPROTEIN"/>
    <property type="match status" value="1"/>
</dbReference>
<gene>
    <name evidence="3" type="ORF">MIMGU_mgv1a012478mg</name>
</gene>
<feature type="region of interest" description="Disordered" evidence="1">
    <location>
        <begin position="223"/>
        <end position="249"/>
    </location>
</feature>
<sequence length="249" mass="27776">MGSFSGLVIGLSFVFGCILMGLFLELYYLLWWKKKMAANNSNSNSNSSRSTSEIEEGFSLFFCWNWKKPNSSSNPQLGQDQDLEMGPTKELGLLKSYGEEGIESELMRVHNLSGPPRFLFTIKEEDFESDADAISRSSRKGSRTKSLGDVFGADVTPMSSPSFADSYRSGISNHGFNDNPLFESMSEAEVNRLRSSPPPKFKFLKDAEDKLIRRLLVEEAMRKSGFDNGGSVRDSAVNEPPSSCIEEKR</sequence>
<dbReference type="Proteomes" id="UP000030748">
    <property type="component" value="Unassembled WGS sequence"/>
</dbReference>
<dbReference type="eggNOG" id="ENOG502QXRC">
    <property type="taxonomic scope" value="Eukaryota"/>
</dbReference>
<evidence type="ECO:0000313" key="3">
    <source>
        <dbReference type="EMBL" id="EYU18959.1"/>
    </source>
</evidence>
<name>A0A022PTY1_ERYGU</name>
<dbReference type="AlphaFoldDB" id="A0A022PTY1"/>
<dbReference type="OrthoDB" id="1707227at2759"/>
<keyword evidence="4" id="KW-1185">Reference proteome</keyword>
<dbReference type="EMBL" id="KI632313">
    <property type="protein sequence ID" value="EYU18959.1"/>
    <property type="molecule type" value="Genomic_DNA"/>
</dbReference>
<keyword evidence="2" id="KW-0472">Membrane</keyword>
<evidence type="ECO:0000313" key="4">
    <source>
        <dbReference type="Proteomes" id="UP000030748"/>
    </source>
</evidence>
<keyword evidence="2" id="KW-0812">Transmembrane</keyword>
<evidence type="ECO:0000256" key="2">
    <source>
        <dbReference type="SAM" id="Phobius"/>
    </source>
</evidence>
<dbReference type="PANTHER" id="PTHR34054">
    <property type="entry name" value="EXPRESSED PROTEIN"/>
    <property type="match status" value="1"/>
</dbReference>
<keyword evidence="2" id="KW-1133">Transmembrane helix</keyword>
<dbReference type="KEGG" id="egt:105949021"/>
<dbReference type="OMA" id="VECELMR"/>
<feature type="transmembrane region" description="Helical" evidence="2">
    <location>
        <begin position="6"/>
        <end position="30"/>
    </location>
</feature>
<reference evidence="3 4" key="1">
    <citation type="journal article" date="2013" name="Proc. Natl. Acad. Sci. U.S.A.">
        <title>Fine-scale variation in meiotic recombination in Mimulus inferred from population shotgun sequencing.</title>
        <authorList>
            <person name="Hellsten U."/>
            <person name="Wright K.M."/>
            <person name="Jenkins J."/>
            <person name="Shu S."/>
            <person name="Yuan Y."/>
            <person name="Wessler S.R."/>
            <person name="Schmutz J."/>
            <person name="Willis J.H."/>
            <person name="Rokhsar D.S."/>
        </authorList>
    </citation>
    <scope>NUCLEOTIDE SEQUENCE [LARGE SCALE GENOMIC DNA]</scope>
    <source>
        <strain evidence="4">cv. DUN x IM62</strain>
    </source>
</reference>
<proteinExistence type="predicted"/>
<protein>
    <submittedName>
        <fullName evidence="3">Uncharacterized protein</fullName>
    </submittedName>
</protein>
<evidence type="ECO:0000256" key="1">
    <source>
        <dbReference type="SAM" id="MobiDB-lite"/>
    </source>
</evidence>
<organism evidence="3 4">
    <name type="scientific">Erythranthe guttata</name>
    <name type="common">Yellow monkey flower</name>
    <name type="synonym">Mimulus guttatus</name>
    <dbReference type="NCBI Taxonomy" id="4155"/>
    <lineage>
        <taxon>Eukaryota</taxon>
        <taxon>Viridiplantae</taxon>
        <taxon>Streptophyta</taxon>
        <taxon>Embryophyta</taxon>
        <taxon>Tracheophyta</taxon>
        <taxon>Spermatophyta</taxon>
        <taxon>Magnoliopsida</taxon>
        <taxon>eudicotyledons</taxon>
        <taxon>Gunneridae</taxon>
        <taxon>Pentapetalae</taxon>
        <taxon>asterids</taxon>
        <taxon>lamiids</taxon>
        <taxon>Lamiales</taxon>
        <taxon>Phrymaceae</taxon>
        <taxon>Erythranthe</taxon>
    </lineage>
</organism>
<accession>A0A022PTY1</accession>
<dbReference type="PhylomeDB" id="A0A022PTY1"/>
<dbReference type="STRING" id="4155.A0A022PTY1"/>